<dbReference type="InParanoid" id="G4YVF7"/>
<dbReference type="GeneID" id="20638915"/>
<gene>
    <name evidence="2" type="ORF">PHYSODRAFT_257872</name>
</gene>
<proteinExistence type="predicted"/>
<organism evidence="2 3">
    <name type="scientific">Phytophthora sojae (strain P6497)</name>
    <name type="common">Soybean stem and root rot agent</name>
    <name type="synonym">Phytophthora megasperma f. sp. glycines</name>
    <dbReference type="NCBI Taxonomy" id="1094619"/>
    <lineage>
        <taxon>Eukaryota</taxon>
        <taxon>Sar</taxon>
        <taxon>Stramenopiles</taxon>
        <taxon>Oomycota</taxon>
        <taxon>Peronosporomycetes</taxon>
        <taxon>Peronosporales</taxon>
        <taxon>Peronosporaceae</taxon>
        <taxon>Phytophthora</taxon>
    </lineage>
</organism>
<dbReference type="AlphaFoldDB" id="G4YVF7"/>
<dbReference type="RefSeq" id="XP_009520808.1">
    <property type="nucleotide sequence ID" value="XM_009522513.1"/>
</dbReference>
<protein>
    <submittedName>
        <fullName evidence="2">Uncharacterized protein</fullName>
    </submittedName>
</protein>
<feature type="region of interest" description="Disordered" evidence="1">
    <location>
        <begin position="283"/>
        <end position="310"/>
    </location>
</feature>
<dbReference type="EMBL" id="JH159152">
    <property type="protein sequence ID" value="EGZ25520.1"/>
    <property type="molecule type" value="Genomic_DNA"/>
</dbReference>
<sequence>MWYLYGRSSDAEQLEKHQLSILPALLMQKAPCKRMFPQFVDTKRSAANVEDVEELSLVELLEADDDPTALVEVEQVSGKPKVPGAQAYVNRLTYLSLVSARAVMHANDGSLAENWIIERGGWQLDRVNKAFGYMLGTTQADQNVARVLSGWKPKEGARLPSLCALDDPIGERAGKLQALVFSSTLGFDDTALNLDDGVADVLMATLVMHYPDMLILSDQSDFILRMREAMEARAIGESEVLAWSETILRAFTPPPPKVDRMPMTPTVEERLRAQSDIAAPNALEGASTSDGLSPVTVQPPATKSVRPKKKGSQPLSALWYEWFTAEPRVYASRSVKKTTLYEFRHAVGYMMLFLPNGFALDVAASAFKNEVLNMGQQAQANGLAFLKANGSSALAAGTALKALLKLHKTGKLDALIADFHERVTNEAPSRLSQQIAAGPNQLSTTPSATLNIPLLASSAITSPEATLLSTHPPPRTTFSISTAPRGTTPELLPLLASSAITSPEVMQLSSLPPTPVLLLVLLAWGSSARPSTRPYCRCPLCVRLRS</sequence>
<dbReference type="Proteomes" id="UP000002640">
    <property type="component" value="Unassembled WGS sequence"/>
</dbReference>
<feature type="compositionally biased region" description="Polar residues" evidence="1">
    <location>
        <begin position="286"/>
        <end position="301"/>
    </location>
</feature>
<reference evidence="2 3" key="1">
    <citation type="journal article" date="2006" name="Science">
        <title>Phytophthora genome sequences uncover evolutionary origins and mechanisms of pathogenesis.</title>
        <authorList>
            <person name="Tyler B.M."/>
            <person name="Tripathy S."/>
            <person name="Zhang X."/>
            <person name="Dehal P."/>
            <person name="Jiang R.H."/>
            <person name="Aerts A."/>
            <person name="Arredondo F.D."/>
            <person name="Baxter L."/>
            <person name="Bensasson D."/>
            <person name="Beynon J.L."/>
            <person name="Chapman J."/>
            <person name="Damasceno C.M."/>
            <person name="Dorrance A.E."/>
            <person name="Dou D."/>
            <person name="Dickerman A.W."/>
            <person name="Dubchak I.L."/>
            <person name="Garbelotto M."/>
            <person name="Gijzen M."/>
            <person name="Gordon S.G."/>
            <person name="Govers F."/>
            <person name="Grunwald N.J."/>
            <person name="Huang W."/>
            <person name="Ivors K.L."/>
            <person name="Jones R.W."/>
            <person name="Kamoun S."/>
            <person name="Krampis K."/>
            <person name="Lamour K.H."/>
            <person name="Lee M.K."/>
            <person name="McDonald W.H."/>
            <person name="Medina M."/>
            <person name="Meijer H.J."/>
            <person name="Nordberg E.K."/>
            <person name="Maclean D.J."/>
            <person name="Ospina-Giraldo M.D."/>
            <person name="Morris P.F."/>
            <person name="Phuntumart V."/>
            <person name="Putnam N.H."/>
            <person name="Rash S."/>
            <person name="Rose J.K."/>
            <person name="Sakihama Y."/>
            <person name="Salamov A.A."/>
            <person name="Savidor A."/>
            <person name="Scheuring C.F."/>
            <person name="Smith B.M."/>
            <person name="Sobral B.W."/>
            <person name="Terry A."/>
            <person name="Torto-Alalibo T.A."/>
            <person name="Win J."/>
            <person name="Xu Z."/>
            <person name="Zhang H."/>
            <person name="Grigoriev I.V."/>
            <person name="Rokhsar D.S."/>
            <person name="Boore J.L."/>
        </authorList>
    </citation>
    <scope>NUCLEOTIDE SEQUENCE [LARGE SCALE GENOMIC DNA]</scope>
    <source>
        <strain evidence="2 3">P6497</strain>
    </source>
</reference>
<evidence type="ECO:0000313" key="2">
    <source>
        <dbReference type="EMBL" id="EGZ25520.1"/>
    </source>
</evidence>
<keyword evidence="3" id="KW-1185">Reference proteome</keyword>
<dbReference type="STRING" id="1094619.G4YVF7"/>
<evidence type="ECO:0000256" key="1">
    <source>
        <dbReference type="SAM" id="MobiDB-lite"/>
    </source>
</evidence>
<accession>G4YVF7</accession>
<dbReference type="KEGG" id="psoj:PHYSODRAFT_257872"/>
<name>G4YVF7_PHYSP</name>
<evidence type="ECO:0000313" key="3">
    <source>
        <dbReference type="Proteomes" id="UP000002640"/>
    </source>
</evidence>
<dbReference type="OMA" id="HERVTNE"/>